<proteinExistence type="inferred from homology"/>
<organism evidence="3 4">
    <name type="scientific">Dankookia rubra</name>
    <dbReference type="NCBI Taxonomy" id="1442381"/>
    <lineage>
        <taxon>Bacteria</taxon>
        <taxon>Pseudomonadati</taxon>
        <taxon>Pseudomonadota</taxon>
        <taxon>Alphaproteobacteria</taxon>
        <taxon>Acetobacterales</taxon>
        <taxon>Roseomonadaceae</taxon>
        <taxon>Dankookia</taxon>
    </lineage>
</organism>
<evidence type="ECO:0000313" key="3">
    <source>
        <dbReference type="EMBL" id="TDH60320.1"/>
    </source>
</evidence>
<protein>
    <submittedName>
        <fullName evidence="3">Nitroreductase family deazaflavin-dependent oxidoreductase</fullName>
    </submittedName>
</protein>
<accession>A0A4R5QB62</accession>
<dbReference type="NCBIfam" id="TIGR00026">
    <property type="entry name" value="hi_GC_TIGR00026"/>
    <property type="match status" value="1"/>
</dbReference>
<dbReference type="InterPro" id="IPR012349">
    <property type="entry name" value="Split_barrel_FMN-bd"/>
</dbReference>
<dbReference type="GO" id="GO:0016491">
    <property type="term" value="F:oxidoreductase activity"/>
    <property type="evidence" value="ECO:0007669"/>
    <property type="project" value="InterPro"/>
</dbReference>
<dbReference type="PANTHER" id="PTHR39428:SF3">
    <property type="entry name" value="DEAZAFLAVIN-DEPENDENT NITROREDUCTASE"/>
    <property type="match status" value="1"/>
</dbReference>
<reference evidence="3 4" key="1">
    <citation type="journal article" date="2016" name="J. Microbiol.">
        <title>Dankookia rubra gen. nov., sp. nov., an alphaproteobacterium isolated from sediment of a shallow stream.</title>
        <authorList>
            <person name="Kim W.H."/>
            <person name="Kim D.H."/>
            <person name="Kang K."/>
            <person name="Ahn T.Y."/>
        </authorList>
    </citation>
    <scope>NUCLEOTIDE SEQUENCE [LARGE SCALE GENOMIC DNA]</scope>
    <source>
        <strain evidence="3 4">JCM30602</strain>
    </source>
</reference>
<keyword evidence="4" id="KW-1185">Reference proteome</keyword>
<dbReference type="Pfam" id="PF04075">
    <property type="entry name" value="F420H2_quin_red"/>
    <property type="match status" value="1"/>
</dbReference>
<dbReference type="RefSeq" id="WP_133290886.1">
    <property type="nucleotide sequence ID" value="NZ_SMSJ01000040.1"/>
</dbReference>
<dbReference type="InterPro" id="IPR004378">
    <property type="entry name" value="F420H2_quin_Rdtase"/>
</dbReference>
<dbReference type="SUPFAM" id="SSF50475">
    <property type="entry name" value="FMN-binding split barrel"/>
    <property type="match status" value="1"/>
</dbReference>
<dbReference type="GO" id="GO:0005886">
    <property type="term" value="C:plasma membrane"/>
    <property type="evidence" value="ECO:0007669"/>
    <property type="project" value="TreeGrafter"/>
</dbReference>
<dbReference type="GO" id="GO:0070967">
    <property type="term" value="F:coenzyme F420 binding"/>
    <property type="evidence" value="ECO:0007669"/>
    <property type="project" value="TreeGrafter"/>
</dbReference>
<evidence type="ECO:0000256" key="2">
    <source>
        <dbReference type="ARBA" id="ARBA00049106"/>
    </source>
</evidence>
<evidence type="ECO:0000256" key="1">
    <source>
        <dbReference type="ARBA" id="ARBA00008710"/>
    </source>
</evidence>
<sequence length="153" mass="17142">MTEARLAPNLPEWMVEHANRYLSSGGTDGHMYTVTPPGRQQMTVPSLLLTTTGRKSGDRYIFPLFYGDVGEGWVIVASKGGAPEHPGWYRNILANPEVEVQVGTRKTKASARTVTGEERARLWQQALEFWPPYADYALKTEREIPVVVLDPIE</sequence>
<comment type="caution">
    <text evidence="3">The sequence shown here is derived from an EMBL/GenBank/DDBJ whole genome shotgun (WGS) entry which is preliminary data.</text>
</comment>
<evidence type="ECO:0000313" key="4">
    <source>
        <dbReference type="Proteomes" id="UP000295096"/>
    </source>
</evidence>
<dbReference type="PANTHER" id="PTHR39428">
    <property type="entry name" value="F420H(2)-DEPENDENT QUINONE REDUCTASE RV1261C"/>
    <property type="match status" value="1"/>
</dbReference>
<dbReference type="OrthoDB" id="8225825at2"/>
<dbReference type="Gene3D" id="2.30.110.10">
    <property type="entry name" value="Electron Transport, Fmn-binding Protein, Chain A"/>
    <property type="match status" value="1"/>
</dbReference>
<comment type="catalytic activity">
    <reaction evidence="2">
        <text>oxidized coenzyme F420-(gamma-L-Glu)(n) + a quinol + H(+) = reduced coenzyme F420-(gamma-L-Glu)(n) + a quinone</text>
        <dbReference type="Rhea" id="RHEA:39663"/>
        <dbReference type="Rhea" id="RHEA-COMP:12939"/>
        <dbReference type="Rhea" id="RHEA-COMP:14378"/>
        <dbReference type="ChEBI" id="CHEBI:15378"/>
        <dbReference type="ChEBI" id="CHEBI:24646"/>
        <dbReference type="ChEBI" id="CHEBI:132124"/>
        <dbReference type="ChEBI" id="CHEBI:133980"/>
        <dbReference type="ChEBI" id="CHEBI:139511"/>
    </reaction>
</comment>
<dbReference type="Proteomes" id="UP000295096">
    <property type="component" value="Unassembled WGS sequence"/>
</dbReference>
<gene>
    <name evidence="3" type="ORF">E2C06_22660</name>
</gene>
<name>A0A4R5QB62_9PROT</name>
<dbReference type="EMBL" id="SMSJ01000040">
    <property type="protein sequence ID" value="TDH60320.1"/>
    <property type="molecule type" value="Genomic_DNA"/>
</dbReference>
<dbReference type="AlphaFoldDB" id="A0A4R5QB62"/>
<comment type="similarity">
    <text evidence="1">Belongs to the F420H(2)-dependent quinone reductase family.</text>
</comment>